<comment type="caution">
    <text evidence="3">The sequence shown here is derived from an EMBL/GenBank/DDBJ whole genome shotgun (WGS) entry which is preliminary data.</text>
</comment>
<evidence type="ECO:0000259" key="2">
    <source>
        <dbReference type="Pfam" id="PF14065"/>
    </source>
</evidence>
<organism evidence="3 4">
    <name type="scientific">Rhodococcus spelaei</name>
    <dbReference type="NCBI Taxonomy" id="2546320"/>
    <lineage>
        <taxon>Bacteria</taxon>
        <taxon>Bacillati</taxon>
        <taxon>Actinomycetota</taxon>
        <taxon>Actinomycetes</taxon>
        <taxon>Mycobacteriales</taxon>
        <taxon>Nocardiaceae</taxon>
        <taxon>Rhodococcus</taxon>
    </lineage>
</organism>
<dbReference type="AlphaFoldDB" id="A0A541B7I4"/>
<gene>
    <name evidence="3" type="ORF">FK531_14330</name>
</gene>
<feature type="compositionally biased region" description="Pro residues" evidence="1">
    <location>
        <begin position="131"/>
        <end position="143"/>
    </location>
</feature>
<dbReference type="RefSeq" id="WP_142100442.1">
    <property type="nucleotide sequence ID" value="NZ_VIGH01000006.1"/>
</dbReference>
<evidence type="ECO:0000313" key="4">
    <source>
        <dbReference type="Proteomes" id="UP000316256"/>
    </source>
</evidence>
<feature type="domain" description="Pvc16 N-terminal" evidence="2">
    <location>
        <begin position="7"/>
        <end position="198"/>
    </location>
</feature>
<dbReference type="Proteomes" id="UP000316256">
    <property type="component" value="Unassembled WGS sequence"/>
</dbReference>
<dbReference type="InterPro" id="IPR025351">
    <property type="entry name" value="Pvc16_N"/>
</dbReference>
<dbReference type="OrthoDB" id="527247at2"/>
<evidence type="ECO:0000313" key="3">
    <source>
        <dbReference type="EMBL" id="TQF68281.1"/>
    </source>
</evidence>
<dbReference type="EMBL" id="VIGH01000006">
    <property type="protein sequence ID" value="TQF68281.1"/>
    <property type="molecule type" value="Genomic_DNA"/>
</dbReference>
<reference evidence="3 4" key="1">
    <citation type="submission" date="2019-06" db="EMBL/GenBank/DDBJ databases">
        <title>Rhodococcus spaelei sp. nov., isolated from a cave.</title>
        <authorList>
            <person name="Lee S.D."/>
        </authorList>
    </citation>
    <scope>NUCLEOTIDE SEQUENCE [LARGE SCALE GENOMIC DNA]</scope>
    <source>
        <strain evidence="3 4">C9-5</strain>
    </source>
</reference>
<keyword evidence="4" id="KW-1185">Reference proteome</keyword>
<accession>A0A541B7I4</accession>
<dbReference type="Pfam" id="PF14065">
    <property type="entry name" value="Pvc16_N"/>
    <property type="match status" value="1"/>
</dbReference>
<evidence type="ECO:0000256" key="1">
    <source>
        <dbReference type="SAM" id="MobiDB-lite"/>
    </source>
</evidence>
<proteinExistence type="predicted"/>
<feature type="region of interest" description="Disordered" evidence="1">
    <location>
        <begin position="125"/>
        <end position="147"/>
    </location>
</feature>
<name>A0A541B7I4_9NOCA</name>
<protein>
    <submittedName>
        <fullName evidence="3">DUF4255 domain-containing protein</fullName>
    </submittedName>
</protein>
<sequence>MQDLSLVTDTLITILTTAVNSSPLWGGQAPPFSIVVSGQHPEQPATSGDCDLNLYLFHVSIDKFLANAFWTQQGQSGGPKGLQPVAFEPLCLDLWYLLSAQSSVSYAHEQQVLGVAMQAFHEHGTITLDTPTPPSPPAPPPGSVTPSEASLVLEAPTFDELSRLWQALGVPLRTTAQYRVSVVFITPEDLPAPQPPVLSMTLFAAPTAVEGPLPRLFGTIRRVSYVVPAAPGQPLTREFDQAPAATAPAPTGVAGQEFWLRGEGLTDTDRVLLVAFGPGGVETTTDITDTWKVPLVPPYPSPPSDGVPFLLRPPDAPGACPPPGRYELRILRPTVSGGVPVDIAAWVDPSGGPLVTAGPHAITVANVPDTGAELRLGTVPLERIASGSTPAAGQWQRTGTTLTFAAPTDLAAGRYPVRLRAGDIESDPALWVELP</sequence>